<organism evidence="1 2">
    <name type="scientific">Ktedonobacter robiniae</name>
    <dbReference type="NCBI Taxonomy" id="2778365"/>
    <lineage>
        <taxon>Bacteria</taxon>
        <taxon>Bacillati</taxon>
        <taxon>Chloroflexota</taxon>
        <taxon>Ktedonobacteria</taxon>
        <taxon>Ktedonobacterales</taxon>
        <taxon>Ktedonobacteraceae</taxon>
        <taxon>Ktedonobacter</taxon>
    </lineage>
</organism>
<dbReference type="Proteomes" id="UP000654345">
    <property type="component" value="Unassembled WGS sequence"/>
</dbReference>
<evidence type="ECO:0000313" key="2">
    <source>
        <dbReference type="Proteomes" id="UP000654345"/>
    </source>
</evidence>
<evidence type="ECO:0000313" key="1">
    <source>
        <dbReference type="EMBL" id="GHO59274.1"/>
    </source>
</evidence>
<sequence>MSMDLQSRFDFLIERLRDAYDGIGHSSGRPFVYFVYDPEKENRVRLLMQQHLQSDQHLTFHHLDLLDITLESLSGQEEEREALLNDPDATGSTDGIVRLWKRQTFRAIAAALQQSGEEERPVIVLQGLAALHPLTTPTALIEYLAEQEPRHPSTKRMVPIVVFIPGAVPPQTSHIYDFLGQAHLRQNFYRGEEI</sequence>
<accession>A0ABQ3V319</accession>
<proteinExistence type="predicted"/>
<gene>
    <name evidence="1" type="ORF">KSB_77490</name>
</gene>
<name>A0ABQ3V319_9CHLR</name>
<reference evidence="1 2" key="1">
    <citation type="journal article" date="2021" name="Int. J. Syst. Evol. Microbiol.">
        <title>Reticulibacter mediterranei gen. nov., sp. nov., within the new family Reticulibacteraceae fam. nov., and Ktedonospora formicarum gen. nov., sp. nov., Ktedonobacter robiniae sp. nov., Dictyobacter formicarum sp. nov. and Dictyobacter arantiisoli sp. nov., belonging to the class Ktedonobacteria.</title>
        <authorList>
            <person name="Yabe S."/>
            <person name="Zheng Y."/>
            <person name="Wang C.M."/>
            <person name="Sakai Y."/>
            <person name="Abe K."/>
            <person name="Yokota A."/>
            <person name="Donadio S."/>
            <person name="Cavaletti L."/>
            <person name="Monciardini P."/>
        </authorList>
    </citation>
    <scope>NUCLEOTIDE SEQUENCE [LARGE SCALE GENOMIC DNA]</scope>
    <source>
        <strain evidence="1 2">SOSP1-30</strain>
    </source>
</reference>
<protein>
    <recommendedName>
        <fullName evidence="3">DUF1788 domain-containing protein</fullName>
    </recommendedName>
</protein>
<keyword evidence="2" id="KW-1185">Reference proteome</keyword>
<comment type="caution">
    <text evidence="1">The sequence shown here is derived from an EMBL/GenBank/DDBJ whole genome shotgun (WGS) entry which is preliminary data.</text>
</comment>
<dbReference type="EMBL" id="BNJG01000003">
    <property type="protein sequence ID" value="GHO59274.1"/>
    <property type="molecule type" value="Genomic_DNA"/>
</dbReference>
<dbReference type="RefSeq" id="WP_201375474.1">
    <property type="nucleotide sequence ID" value="NZ_BNJG01000003.1"/>
</dbReference>
<evidence type="ECO:0008006" key="3">
    <source>
        <dbReference type="Google" id="ProtNLM"/>
    </source>
</evidence>